<evidence type="ECO:0000259" key="2">
    <source>
        <dbReference type="Pfam" id="PF00582"/>
    </source>
</evidence>
<name>A0A110B593_HALHR</name>
<dbReference type="Gene3D" id="3.40.50.12370">
    <property type="match status" value="1"/>
</dbReference>
<dbReference type="AlphaFoldDB" id="A0A110B593"/>
<dbReference type="PRINTS" id="PR01438">
    <property type="entry name" value="UNVRSLSTRESS"/>
</dbReference>
<proteinExistence type="inferred from homology"/>
<accession>A0A110B593</accession>
<comment type="similarity">
    <text evidence="1">Belongs to the universal stress protein A family.</text>
</comment>
<sequence>MVNEYSPKRVVVLIDASRNSLEALNTAIDIACHWQTELLALFIEEEDLLRCAAYPWAREIGLSGAVRKIDRNSLEESMRHRAEEARRALNRCAGSRQIKWQLHVSRGRVIPETLQKISADDFLILGRVGYARTRGLRLGSTARAVTRQAPGPVMVWEQPVAGRQTQLRAALLIEADSTSHSGLETLRLAHAMLGEHETLATVVVEPENDSELIDKQLRPWLLDHYPRARLISTTDIDAEQIAGIVADDCIGKLILSRRSQLIHYEAAELLVDRLRIPLLVLP</sequence>
<reference evidence="3" key="1">
    <citation type="submission" date="2016-02" db="EMBL/GenBank/DDBJ databases">
        <title>Halorhodospira halochloris DSM-1059 complete genome, version 2.</title>
        <authorList>
            <person name="Tsukatani Y."/>
        </authorList>
    </citation>
    <scope>NUCLEOTIDE SEQUENCE</scope>
    <source>
        <strain evidence="3">DSM 1059</strain>
    </source>
</reference>
<evidence type="ECO:0000256" key="1">
    <source>
        <dbReference type="ARBA" id="ARBA00008791"/>
    </source>
</evidence>
<dbReference type="InterPro" id="IPR006015">
    <property type="entry name" value="Universal_stress_UspA"/>
</dbReference>
<evidence type="ECO:0000313" key="3">
    <source>
        <dbReference type="EMBL" id="BAU57850.1"/>
    </source>
</evidence>
<dbReference type="EMBL" id="AP017372">
    <property type="protein sequence ID" value="BAU57850.1"/>
    <property type="molecule type" value="Genomic_DNA"/>
</dbReference>
<keyword evidence="4" id="KW-1185">Reference proteome</keyword>
<dbReference type="InterPro" id="IPR006016">
    <property type="entry name" value="UspA"/>
</dbReference>
<dbReference type="CDD" id="cd00293">
    <property type="entry name" value="USP-like"/>
    <property type="match status" value="1"/>
</dbReference>
<dbReference type="KEGG" id="hhk:HH1059_11580"/>
<dbReference type="SUPFAM" id="SSF52402">
    <property type="entry name" value="Adenine nucleotide alpha hydrolases-like"/>
    <property type="match status" value="1"/>
</dbReference>
<protein>
    <submittedName>
        <fullName evidence="3">UspA domain protein</fullName>
    </submittedName>
</protein>
<organism evidence="3 4">
    <name type="scientific">Halorhodospira halochloris</name>
    <name type="common">Ectothiorhodospira halochloris</name>
    <dbReference type="NCBI Taxonomy" id="1052"/>
    <lineage>
        <taxon>Bacteria</taxon>
        <taxon>Pseudomonadati</taxon>
        <taxon>Pseudomonadota</taxon>
        <taxon>Gammaproteobacteria</taxon>
        <taxon>Chromatiales</taxon>
        <taxon>Ectothiorhodospiraceae</taxon>
        <taxon>Halorhodospira</taxon>
    </lineage>
</organism>
<evidence type="ECO:0000313" key="4">
    <source>
        <dbReference type="Proteomes" id="UP000218890"/>
    </source>
</evidence>
<dbReference type="Proteomes" id="UP000218890">
    <property type="component" value="Chromosome"/>
</dbReference>
<feature type="domain" description="UspA" evidence="2">
    <location>
        <begin position="8"/>
        <end position="155"/>
    </location>
</feature>
<dbReference type="RefSeq" id="WP_162549381.1">
    <property type="nucleotide sequence ID" value="NZ_AP017372.2"/>
</dbReference>
<gene>
    <name evidence="3" type="ORF">HH1059_11580</name>
</gene>
<dbReference type="Pfam" id="PF00582">
    <property type="entry name" value="Usp"/>
    <property type="match status" value="1"/>
</dbReference>